<dbReference type="PROSITE" id="PS50893">
    <property type="entry name" value="ABC_TRANSPORTER_2"/>
    <property type="match status" value="1"/>
</dbReference>
<dbReference type="GO" id="GO:0005524">
    <property type="term" value="F:ATP binding"/>
    <property type="evidence" value="ECO:0007669"/>
    <property type="project" value="UniProtKB-KW"/>
</dbReference>
<dbReference type="Gene3D" id="3.40.50.300">
    <property type="entry name" value="P-loop containing nucleotide triphosphate hydrolases"/>
    <property type="match status" value="1"/>
</dbReference>
<dbReference type="PANTHER" id="PTHR43158">
    <property type="entry name" value="SKFA PEPTIDE EXPORT ATP-BINDING PROTEIN SKFE"/>
    <property type="match status" value="1"/>
</dbReference>
<accession>A0A0F8AZI5</accession>
<dbReference type="SUPFAM" id="SSF52540">
    <property type="entry name" value="P-loop containing nucleoside triphosphate hydrolases"/>
    <property type="match status" value="1"/>
</dbReference>
<organism evidence="5 6">
    <name type="scientific">Ceratocystis fimbriata f. sp. platani</name>
    <dbReference type="NCBI Taxonomy" id="88771"/>
    <lineage>
        <taxon>Eukaryota</taxon>
        <taxon>Fungi</taxon>
        <taxon>Dikarya</taxon>
        <taxon>Ascomycota</taxon>
        <taxon>Pezizomycotina</taxon>
        <taxon>Sordariomycetes</taxon>
        <taxon>Hypocreomycetidae</taxon>
        <taxon>Microascales</taxon>
        <taxon>Ceratocystidaceae</taxon>
        <taxon>Ceratocystis</taxon>
    </lineage>
</organism>
<dbReference type="FunFam" id="3.40.50.300:FF:001332">
    <property type="entry name" value="Similar to ABC transporter"/>
    <property type="match status" value="1"/>
</dbReference>
<keyword evidence="2 5" id="KW-0067">ATP-binding</keyword>
<evidence type="ECO:0000259" key="4">
    <source>
        <dbReference type="PROSITE" id="PS50893"/>
    </source>
</evidence>
<dbReference type="InterPro" id="IPR003593">
    <property type="entry name" value="AAA+_ATPase"/>
</dbReference>
<gene>
    <name evidence="5" type="ORF">CFO_g3700</name>
</gene>
<dbReference type="GO" id="GO:0006357">
    <property type="term" value="P:regulation of transcription by RNA polymerase II"/>
    <property type="evidence" value="ECO:0007669"/>
    <property type="project" value="EnsemblFungi"/>
</dbReference>
<reference evidence="5 6" key="1">
    <citation type="submission" date="2015-04" db="EMBL/GenBank/DDBJ databases">
        <title>Genome sequence of Ceratocystis platani, a major pathogen of plane trees.</title>
        <authorList>
            <person name="Belbahri L."/>
        </authorList>
    </citation>
    <scope>NUCLEOTIDE SEQUENCE [LARGE SCALE GENOMIC DNA]</scope>
    <source>
        <strain evidence="5 6">CFO</strain>
    </source>
</reference>
<evidence type="ECO:0000256" key="2">
    <source>
        <dbReference type="ARBA" id="ARBA00022840"/>
    </source>
</evidence>
<sequence>MPSQNPPTVAVNGLSYTFPDYRSGVRDLTFSLPAGSRTLLVGANGAGKTTLLRLLAGKRLAPANTISICGLDPFKDSLEGVTYLGLEWVLNPIVRTDIGVDELLSSVGGNAYPERRDELVRVLDIDTRWRLHAVSDGERRRVQLAMGLVRPWKILLLDEITVDLDILSRANFLTWLAEETQSRQCTIVYATHILDNLAGWPTHLVHMDMGGVKQMGESSEFLKMVSSEHTASGNSTLGQLVLGWLKEDLEKRGPRNEVDIGPEGKTYGFGSAEIGGYGDESSHLNKSSESK</sequence>
<keyword evidence="6" id="KW-1185">Reference proteome</keyword>
<dbReference type="Proteomes" id="UP000034841">
    <property type="component" value="Unassembled WGS sequence"/>
</dbReference>
<dbReference type="InterPro" id="IPR027417">
    <property type="entry name" value="P-loop_NTPase"/>
</dbReference>
<keyword evidence="1" id="KW-0547">Nucleotide-binding</keyword>
<dbReference type="PANTHER" id="PTHR43158:SF2">
    <property type="entry name" value="SKFA PEPTIDE EXPORT ATP-BINDING PROTEIN SKFE"/>
    <property type="match status" value="1"/>
</dbReference>
<dbReference type="GO" id="GO:0016887">
    <property type="term" value="F:ATP hydrolysis activity"/>
    <property type="evidence" value="ECO:0007669"/>
    <property type="project" value="InterPro"/>
</dbReference>
<dbReference type="GO" id="GO:0030014">
    <property type="term" value="C:CCR4-NOT complex"/>
    <property type="evidence" value="ECO:0007669"/>
    <property type="project" value="EnsemblFungi"/>
</dbReference>
<evidence type="ECO:0000256" key="3">
    <source>
        <dbReference type="SAM" id="MobiDB-lite"/>
    </source>
</evidence>
<dbReference type="SMART" id="SM00382">
    <property type="entry name" value="AAA"/>
    <property type="match status" value="1"/>
</dbReference>
<feature type="region of interest" description="Disordered" evidence="3">
    <location>
        <begin position="253"/>
        <end position="291"/>
    </location>
</feature>
<feature type="domain" description="ABC transporter" evidence="4">
    <location>
        <begin position="9"/>
        <end position="234"/>
    </location>
</feature>
<proteinExistence type="predicted"/>
<feature type="compositionally biased region" description="Basic and acidic residues" evidence="3">
    <location>
        <begin position="280"/>
        <end position="291"/>
    </location>
</feature>
<protein>
    <submittedName>
        <fullName evidence="5">Putative ABC transporter ATP-binding protein C20G4.01</fullName>
    </submittedName>
</protein>
<dbReference type="OrthoDB" id="6512918at2759"/>
<dbReference type="EMBL" id="LBBL01000196">
    <property type="protein sequence ID" value="KKF93946.1"/>
    <property type="molecule type" value="Genomic_DNA"/>
</dbReference>
<dbReference type="AlphaFoldDB" id="A0A0F8AZI5"/>
<evidence type="ECO:0000313" key="6">
    <source>
        <dbReference type="Proteomes" id="UP000034841"/>
    </source>
</evidence>
<name>A0A0F8AZI5_CERFI</name>
<evidence type="ECO:0000313" key="5">
    <source>
        <dbReference type="EMBL" id="KKF93946.1"/>
    </source>
</evidence>
<dbReference type="CDD" id="cd00267">
    <property type="entry name" value="ABC_ATPase"/>
    <property type="match status" value="1"/>
</dbReference>
<comment type="caution">
    <text evidence="5">The sequence shown here is derived from an EMBL/GenBank/DDBJ whole genome shotgun (WGS) entry which is preliminary data.</text>
</comment>
<dbReference type="Pfam" id="PF00005">
    <property type="entry name" value="ABC_tran"/>
    <property type="match status" value="1"/>
</dbReference>
<dbReference type="InterPro" id="IPR003439">
    <property type="entry name" value="ABC_transporter-like_ATP-bd"/>
</dbReference>
<evidence type="ECO:0000256" key="1">
    <source>
        <dbReference type="ARBA" id="ARBA00022741"/>
    </source>
</evidence>